<dbReference type="AlphaFoldDB" id="A0A395VBF2"/>
<dbReference type="EMBL" id="QRVL01000007">
    <property type="protein sequence ID" value="RGS40371.1"/>
    <property type="molecule type" value="Genomic_DNA"/>
</dbReference>
<name>A0A395VBF2_9FIRM</name>
<comment type="caution">
    <text evidence="1">The sequence shown here is derived from an EMBL/GenBank/DDBJ whole genome shotgun (WGS) entry which is preliminary data.</text>
</comment>
<dbReference type="GO" id="GO:0016740">
    <property type="term" value="F:transferase activity"/>
    <property type="evidence" value="ECO:0007669"/>
    <property type="project" value="UniProtKB-KW"/>
</dbReference>
<sequence>MELGTFIGQICRYDRQEYFECYGQIEERLHNLEKILGTLEEAQRSMILEQMEHRAGEAPVWVRIHLLSFCMKVSKTPAYTQELLQTVLDADWNEVGEYEKLSDYWQIGTAVFADARLKGERTQEQLAALYRMLFDAFCGALGIKGRNYVPVEERDGNLVFVMTSQVLGQNHAPTKTLLDRCLVLKKYLRKKVVIINTAMQISGKGAGPFYDLCEAGYLPELYSLDHIEFQGEVFEFHQCANDMPNLDTMVQLVQMIRERKPCYLLDIGGSDICADICGMLVPEITVGTVFSAVAMSCGEYQLLDGKPGTGDLPVLERLGVDVEKIAAARFTFVFKPQEHDYTRQELGIWEHGFVLMIVGWRLDSEIADDFLAMLDRIAAQRENVQVVFMGRYESWQSIQTGYERLWKHTRYLGKQEDALAVFACGDLYVNPRRAGGGSSVAEALCQGLPAVTLPEGDVSAAAGEAFRVRDYEEMEREILRYMDDAGYYSRQSARARERAKELLDSRKSFGEAIEKLEEKIKDGVSR</sequence>
<dbReference type="Proteomes" id="UP000266172">
    <property type="component" value="Unassembled WGS sequence"/>
</dbReference>
<dbReference type="RefSeq" id="WP_118097469.1">
    <property type="nucleotide sequence ID" value="NZ_JAQEDX010000013.1"/>
</dbReference>
<organism evidence="1 2">
    <name type="scientific">Roseburia hominis</name>
    <dbReference type="NCBI Taxonomy" id="301301"/>
    <lineage>
        <taxon>Bacteria</taxon>
        <taxon>Bacillati</taxon>
        <taxon>Bacillota</taxon>
        <taxon>Clostridia</taxon>
        <taxon>Lachnospirales</taxon>
        <taxon>Lachnospiraceae</taxon>
        <taxon>Roseburia</taxon>
    </lineage>
</organism>
<dbReference type="SUPFAM" id="SSF53756">
    <property type="entry name" value="UDP-Glycosyltransferase/glycogen phosphorylase"/>
    <property type="match status" value="1"/>
</dbReference>
<gene>
    <name evidence="1" type="ORF">DWX93_09635</name>
</gene>
<keyword evidence="1" id="KW-0808">Transferase</keyword>
<reference evidence="1 2" key="1">
    <citation type="submission" date="2018-08" db="EMBL/GenBank/DDBJ databases">
        <title>A genome reference for cultivated species of the human gut microbiota.</title>
        <authorList>
            <person name="Zou Y."/>
            <person name="Xue W."/>
            <person name="Luo G."/>
        </authorList>
    </citation>
    <scope>NUCLEOTIDE SEQUENCE [LARGE SCALE GENOMIC DNA]</scope>
    <source>
        <strain evidence="1 2">AF22-12AC</strain>
    </source>
</reference>
<protein>
    <submittedName>
        <fullName evidence="1">Glycosyltransferase</fullName>
    </submittedName>
</protein>
<dbReference type="Pfam" id="PF13692">
    <property type="entry name" value="Glyco_trans_1_4"/>
    <property type="match status" value="1"/>
</dbReference>
<proteinExistence type="predicted"/>
<evidence type="ECO:0000313" key="1">
    <source>
        <dbReference type="EMBL" id="RGS40371.1"/>
    </source>
</evidence>
<accession>A0A395VBF2</accession>
<dbReference type="Gene3D" id="3.40.50.2000">
    <property type="entry name" value="Glycogen Phosphorylase B"/>
    <property type="match status" value="1"/>
</dbReference>
<evidence type="ECO:0000313" key="2">
    <source>
        <dbReference type="Proteomes" id="UP000266172"/>
    </source>
</evidence>